<dbReference type="EMBL" id="AYSA01000547">
    <property type="protein sequence ID" value="ESZ91067.1"/>
    <property type="molecule type" value="Genomic_DNA"/>
</dbReference>
<feature type="domain" description="Peroxisome membrane anchor protein Pex14p N-terminal" evidence="13">
    <location>
        <begin position="4"/>
        <end position="48"/>
    </location>
</feature>
<feature type="compositionally biased region" description="Low complexity" evidence="12">
    <location>
        <begin position="64"/>
        <end position="85"/>
    </location>
</feature>
<evidence type="ECO:0000259" key="13">
    <source>
        <dbReference type="Pfam" id="PF04695"/>
    </source>
</evidence>
<keyword evidence="4" id="KW-0811">Translocation</keyword>
<evidence type="ECO:0000256" key="11">
    <source>
        <dbReference type="SAM" id="Coils"/>
    </source>
</evidence>
<feature type="compositionally biased region" description="Low complexity" evidence="12">
    <location>
        <begin position="289"/>
        <end position="301"/>
    </location>
</feature>
<keyword evidence="5 10" id="KW-0472">Membrane</keyword>
<dbReference type="STRING" id="1432307.W9C2Q0"/>
<comment type="caution">
    <text evidence="14">The sequence shown here is derived from an EMBL/GenBank/DDBJ whole genome shotgun (WGS) entry which is preliminary data.</text>
</comment>
<dbReference type="OrthoDB" id="5549158at2759"/>
<evidence type="ECO:0000256" key="10">
    <source>
        <dbReference type="RuleBase" id="RU367032"/>
    </source>
</evidence>
<dbReference type="Pfam" id="PF04695">
    <property type="entry name" value="Pex14_N"/>
    <property type="match status" value="1"/>
</dbReference>
<evidence type="ECO:0000256" key="2">
    <source>
        <dbReference type="ARBA" id="ARBA00022448"/>
    </source>
</evidence>
<comment type="function">
    <text evidence="10">Component of the PEX13-PEX14 docking complex, a translocon channel that specifically mediates the import of peroxisomal cargo proteins bound to PEX5 receptor. The PEX13-PEX14 docking complex forms a large import pore which can be opened to a diameter of about 9 nm. Mechanistically, PEX5 receptor along with cargo proteins associates with the PEX14 subunit of the PEX13-PEX14 docking complex in the cytosol, leading to the insertion of the receptor into the organelle membrane with the concomitant translocation of the cargo into the peroxisome matrix.</text>
</comment>
<evidence type="ECO:0000256" key="9">
    <source>
        <dbReference type="ARBA" id="ARBA00046271"/>
    </source>
</evidence>
<dbReference type="InterPro" id="IPR036388">
    <property type="entry name" value="WH-like_DNA-bd_sf"/>
</dbReference>
<evidence type="ECO:0000313" key="15">
    <source>
        <dbReference type="Proteomes" id="UP000019487"/>
    </source>
</evidence>
<keyword evidence="11" id="KW-0175">Coiled coil</keyword>
<dbReference type="Proteomes" id="UP000019487">
    <property type="component" value="Unassembled WGS sequence"/>
</dbReference>
<dbReference type="AlphaFoldDB" id="W9C2Q0"/>
<dbReference type="FunFam" id="1.10.10.10:FF:000489">
    <property type="entry name" value="Putative peroxisomal membrane anchor protein"/>
    <property type="match status" value="1"/>
</dbReference>
<dbReference type="Gene3D" id="1.10.10.10">
    <property type="entry name" value="Winged helix-like DNA-binding domain superfamily/Winged helix DNA-binding domain"/>
    <property type="match status" value="1"/>
</dbReference>
<evidence type="ECO:0000256" key="8">
    <source>
        <dbReference type="ARBA" id="ARBA00029691"/>
    </source>
</evidence>
<feature type="compositionally biased region" description="Polar residues" evidence="12">
    <location>
        <begin position="51"/>
        <end position="63"/>
    </location>
</feature>
<evidence type="ECO:0000256" key="7">
    <source>
        <dbReference type="ARBA" id="ARBA00029502"/>
    </source>
</evidence>
<feature type="region of interest" description="Disordered" evidence="12">
    <location>
        <begin position="42"/>
        <end position="91"/>
    </location>
</feature>
<dbReference type="InterPro" id="IPR025655">
    <property type="entry name" value="PEX14"/>
</dbReference>
<accession>W9C2Q0</accession>
<evidence type="ECO:0000313" key="14">
    <source>
        <dbReference type="EMBL" id="ESZ91067.1"/>
    </source>
</evidence>
<feature type="compositionally biased region" description="Polar residues" evidence="12">
    <location>
        <begin position="302"/>
        <end position="323"/>
    </location>
</feature>
<proteinExistence type="inferred from homology"/>
<comment type="similarity">
    <text evidence="1 10">Belongs to the peroxin-14 family.</text>
</comment>
<reference evidence="14 15" key="1">
    <citation type="journal article" date="2014" name="Genome Announc.">
        <title>Draft genome sequence of Sclerotinia borealis, a psychrophilic plant pathogenic fungus.</title>
        <authorList>
            <person name="Mardanov A.V."/>
            <person name="Beletsky A.V."/>
            <person name="Kadnikov V.V."/>
            <person name="Ignatov A.N."/>
            <person name="Ravin N.V."/>
        </authorList>
    </citation>
    <scope>NUCLEOTIDE SEQUENCE [LARGE SCALE GENOMIC DNA]</scope>
    <source>
        <strain evidence="15">F-4157</strain>
    </source>
</reference>
<evidence type="ECO:0000256" key="6">
    <source>
        <dbReference type="ARBA" id="ARBA00023140"/>
    </source>
</evidence>
<evidence type="ECO:0000256" key="3">
    <source>
        <dbReference type="ARBA" id="ARBA00022927"/>
    </source>
</evidence>
<feature type="compositionally biased region" description="Polar residues" evidence="12">
    <location>
        <begin position="358"/>
        <end position="380"/>
    </location>
</feature>
<keyword evidence="15" id="KW-1185">Reference proteome</keyword>
<dbReference type="PANTHER" id="PTHR23058:SF0">
    <property type="entry name" value="PEROXISOMAL MEMBRANE PROTEIN PEX14"/>
    <property type="match status" value="1"/>
</dbReference>
<feature type="coiled-coil region" evidence="11">
    <location>
        <begin position="181"/>
        <end position="241"/>
    </location>
</feature>
<sequence length="380" mass="41204">MAIREDIVASAVTFLQDPSVSASPLENRISFLQSKHLTQEEVDAALGRASGEQSPTPQNYSNYAPQQQVARQPQPGYAGYQQYPWQQPPPPELPKRDWRDWFIMATVTGGIGYGAYFLAKRYIYPIIAPPTPPQLEQDKKEIDDSFEKAFSLLDQLAKDTETLKTSEQQRTEKLDVALTEVETVINELKSASRRRDEESRRMGDEVRGLKDLIPRAMEGQKEATDNRLKELAVELKSLKTLMGQRMNPSSTMNPYSRVQNATLPSNATPISSIATPISSITTPISSITTPISSITNPSSSTLTGESPTESVTPRPASVSTISGTEAVASLQGRSASPFNSGATPGGAKIPAWQMAAANKSTSSIPATTTTNASPETSGLE</sequence>
<comment type="subcellular location">
    <subcellularLocation>
        <location evidence="9 10">Peroxisome membrane</location>
    </subcellularLocation>
</comment>
<organism evidence="14 15">
    <name type="scientific">Sclerotinia borealis (strain F-4128)</name>
    <dbReference type="NCBI Taxonomy" id="1432307"/>
    <lineage>
        <taxon>Eukaryota</taxon>
        <taxon>Fungi</taxon>
        <taxon>Dikarya</taxon>
        <taxon>Ascomycota</taxon>
        <taxon>Pezizomycotina</taxon>
        <taxon>Leotiomycetes</taxon>
        <taxon>Helotiales</taxon>
        <taxon>Sclerotiniaceae</taxon>
        <taxon>Sclerotinia</taxon>
    </lineage>
</organism>
<keyword evidence="3 10" id="KW-0653">Protein transport</keyword>
<gene>
    <name evidence="14" type="ORF">SBOR_8561</name>
</gene>
<feature type="compositionally biased region" description="Polar residues" evidence="12">
    <location>
        <begin position="331"/>
        <end position="342"/>
    </location>
</feature>
<keyword evidence="6 10" id="KW-0576">Peroxisome</keyword>
<dbReference type="PANTHER" id="PTHR23058">
    <property type="entry name" value="PEROXISOMAL MEMBRANE PROTEIN PEX14"/>
    <property type="match status" value="1"/>
</dbReference>
<name>W9C2Q0_SCLBF</name>
<protein>
    <recommendedName>
        <fullName evidence="7 10">Peroxisomal membrane protein PEX14</fullName>
    </recommendedName>
    <alternativeName>
        <fullName evidence="8 10">Peroxin-14</fullName>
    </alternativeName>
</protein>
<evidence type="ECO:0000256" key="1">
    <source>
        <dbReference type="ARBA" id="ARBA00005443"/>
    </source>
</evidence>
<keyword evidence="2 10" id="KW-0813">Transport</keyword>
<dbReference type="GO" id="GO:0016560">
    <property type="term" value="P:protein import into peroxisome matrix, docking"/>
    <property type="evidence" value="ECO:0007669"/>
    <property type="project" value="UniProtKB-UniRule"/>
</dbReference>
<dbReference type="HOGENOM" id="CLU_045718_0_0_1"/>
<dbReference type="GO" id="GO:0005778">
    <property type="term" value="C:peroxisomal membrane"/>
    <property type="evidence" value="ECO:0007669"/>
    <property type="project" value="UniProtKB-SubCell"/>
</dbReference>
<evidence type="ECO:0000256" key="12">
    <source>
        <dbReference type="SAM" id="MobiDB-lite"/>
    </source>
</evidence>
<evidence type="ECO:0000256" key="5">
    <source>
        <dbReference type="ARBA" id="ARBA00023136"/>
    </source>
</evidence>
<dbReference type="InterPro" id="IPR006785">
    <property type="entry name" value="Pex14_N"/>
</dbReference>
<dbReference type="GO" id="GO:0005102">
    <property type="term" value="F:signaling receptor binding"/>
    <property type="evidence" value="ECO:0007669"/>
    <property type="project" value="TreeGrafter"/>
</dbReference>
<dbReference type="GO" id="GO:1990429">
    <property type="term" value="C:peroxisomal importomer complex"/>
    <property type="evidence" value="ECO:0007669"/>
    <property type="project" value="TreeGrafter"/>
</dbReference>
<feature type="region of interest" description="Disordered" evidence="12">
    <location>
        <begin position="289"/>
        <end position="380"/>
    </location>
</feature>
<evidence type="ECO:0000256" key="4">
    <source>
        <dbReference type="ARBA" id="ARBA00023010"/>
    </source>
</evidence>